<name>A0A9D1MNM9_9FIRM</name>
<dbReference type="Proteomes" id="UP000824099">
    <property type="component" value="Unassembled WGS sequence"/>
</dbReference>
<gene>
    <name evidence="1" type="ORF">IAB06_00205</name>
</gene>
<proteinExistence type="predicted"/>
<reference evidence="1" key="2">
    <citation type="journal article" date="2021" name="PeerJ">
        <title>Extensive microbial diversity within the chicken gut microbiome revealed by metagenomics and culture.</title>
        <authorList>
            <person name="Gilroy R."/>
            <person name="Ravi A."/>
            <person name="Getino M."/>
            <person name="Pursley I."/>
            <person name="Horton D.L."/>
            <person name="Alikhan N.F."/>
            <person name="Baker D."/>
            <person name="Gharbi K."/>
            <person name="Hall N."/>
            <person name="Watson M."/>
            <person name="Adriaenssens E.M."/>
            <person name="Foster-Nyarko E."/>
            <person name="Jarju S."/>
            <person name="Secka A."/>
            <person name="Antonio M."/>
            <person name="Oren A."/>
            <person name="Chaudhuri R.R."/>
            <person name="La Ragione R."/>
            <person name="Hildebrand F."/>
            <person name="Pallen M.J."/>
        </authorList>
    </citation>
    <scope>NUCLEOTIDE SEQUENCE</scope>
    <source>
        <strain evidence="1">CHK160-1198</strain>
    </source>
</reference>
<reference evidence="1" key="1">
    <citation type="submission" date="2020-10" db="EMBL/GenBank/DDBJ databases">
        <authorList>
            <person name="Gilroy R."/>
        </authorList>
    </citation>
    <scope>NUCLEOTIDE SEQUENCE</scope>
    <source>
        <strain evidence="1">CHK160-1198</strain>
    </source>
</reference>
<dbReference type="EMBL" id="DVNI01000003">
    <property type="protein sequence ID" value="HIU63451.1"/>
    <property type="molecule type" value="Genomic_DNA"/>
</dbReference>
<protein>
    <submittedName>
        <fullName evidence="1">Uncharacterized protein</fullName>
    </submittedName>
</protein>
<comment type="caution">
    <text evidence="1">The sequence shown here is derived from an EMBL/GenBank/DDBJ whole genome shotgun (WGS) entry which is preliminary data.</text>
</comment>
<evidence type="ECO:0000313" key="1">
    <source>
        <dbReference type="EMBL" id="HIU63451.1"/>
    </source>
</evidence>
<evidence type="ECO:0000313" key="2">
    <source>
        <dbReference type="Proteomes" id="UP000824099"/>
    </source>
</evidence>
<organism evidence="1 2">
    <name type="scientific">Candidatus Avacidaminococcus intestinavium</name>
    <dbReference type="NCBI Taxonomy" id="2840684"/>
    <lineage>
        <taxon>Bacteria</taxon>
        <taxon>Bacillati</taxon>
        <taxon>Bacillota</taxon>
        <taxon>Negativicutes</taxon>
        <taxon>Acidaminococcales</taxon>
        <taxon>Acidaminococcaceae</taxon>
        <taxon>Acidaminococcaceae incertae sedis</taxon>
        <taxon>Candidatus Avacidaminococcus</taxon>
    </lineage>
</organism>
<accession>A0A9D1MNM9</accession>
<sequence>MISSCYLFDDGHGDYNRSYENNEYEFDYADYSTDKADDNFFNIEKKKKPAATKNTHS</sequence>
<dbReference type="AlphaFoldDB" id="A0A9D1MNM9"/>